<dbReference type="Proteomes" id="UP000324897">
    <property type="component" value="Unassembled WGS sequence"/>
</dbReference>
<comment type="caution">
    <text evidence="2">The sequence shown here is derived from an EMBL/GenBank/DDBJ whole genome shotgun (WGS) entry which is preliminary data.</text>
</comment>
<reference evidence="2 3" key="1">
    <citation type="journal article" date="2019" name="Sci. Rep.">
        <title>A high-quality genome of Eragrostis curvula grass provides insights into Poaceae evolution and supports new strategies to enhance forage quality.</title>
        <authorList>
            <person name="Carballo J."/>
            <person name="Santos B.A.C.M."/>
            <person name="Zappacosta D."/>
            <person name="Garbus I."/>
            <person name="Selva J.P."/>
            <person name="Gallo C.A."/>
            <person name="Diaz A."/>
            <person name="Albertini E."/>
            <person name="Caccamo M."/>
            <person name="Echenique V."/>
        </authorList>
    </citation>
    <scope>NUCLEOTIDE SEQUENCE [LARGE SCALE GENOMIC DNA]</scope>
    <source>
        <strain evidence="3">cv. Victoria</strain>
        <tissue evidence="2">Leaf</tissue>
    </source>
</reference>
<dbReference type="EMBL" id="RWGY01000031">
    <property type="protein sequence ID" value="TVU14403.1"/>
    <property type="molecule type" value="Genomic_DNA"/>
</dbReference>
<dbReference type="PANTHER" id="PTHR34223:SF98">
    <property type="entry name" value="OS04G0440901 PROTEIN"/>
    <property type="match status" value="1"/>
</dbReference>
<dbReference type="InterPro" id="IPR001810">
    <property type="entry name" value="F-box_dom"/>
</dbReference>
<name>A0A5J9TSP7_9POAL</name>
<dbReference type="PROSITE" id="PS50181">
    <property type="entry name" value="FBOX"/>
    <property type="match status" value="1"/>
</dbReference>
<accession>A0A5J9TSP7</accession>
<evidence type="ECO:0000313" key="2">
    <source>
        <dbReference type="EMBL" id="TVU14403.1"/>
    </source>
</evidence>
<proteinExistence type="predicted"/>
<dbReference type="Gene3D" id="3.80.10.10">
    <property type="entry name" value="Ribonuclease Inhibitor"/>
    <property type="match status" value="1"/>
</dbReference>
<dbReference type="SUPFAM" id="SSF81383">
    <property type="entry name" value="F-box domain"/>
    <property type="match status" value="1"/>
</dbReference>
<keyword evidence="3" id="KW-1185">Reference proteome</keyword>
<dbReference type="OrthoDB" id="588113at2759"/>
<dbReference type="Gramene" id="TVU14403">
    <property type="protein sequence ID" value="TVU14403"/>
    <property type="gene ID" value="EJB05_37868"/>
</dbReference>
<evidence type="ECO:0000259" key="1">
    <source>
        <dbReference type="PROSITE" id="PS50181"/>
    </source>
</evidence>
<dbReference type="CDD" id="cd22160">
    <property type="entry name" value="F-box_AtFBL13-like"/>
    <property type="match status" value="1"/>
</dbReference>
<dbReference type="SUPFAM" id="SSF52047">
    <property type="entry name" value="RNI-like"/>
    <property type="match status" value="1"/>
</dbReference>
<gene>
    <name evidence="2" type="ORF">EJB05_37868</name>
</gene>
<dbReference type="InterPro" id="IPR053781">
    <property type="entry name" value="F-box_AtFBL13-like"/>
</dbReference>
<dbReference type="InterPro" id="IPR032675">
    <property type="entry name" value="LRR_dom_sf"/>
</dbReference>
<dbReference type="InterPro" id="IPR053197">
    <property type="entry name" value="F-box_SCFL_complex_component"/>
</dbReference>
<dbReference type="SMART" id="SM00256">
    <property type="entry name" value="FBOX"/>
    <property type="match status" value="1"/>
</dbReference>
<protein>
    <recommendedName>
        <fullName evidence="1">F-box domain-containing protein</fullName>
    </recommendedName>
</protein>
<dbReference type="Gene3D" id="1.20.1280.50">
    <property type="match status" value="1"/>
</dbReference>
<dbReference type="PANTHER" id="PTHR34223">
    <property type="entry name" value="OS11G0201299 PROTEIN"/>
    <property type="match status" value="1"/>
</dbReference>
<dbReference type="InterPro" id="IPR036047">
    <property type="entry name" value="F-box-like_dom_sf"/>
</dbReference>
<dbReference type="Pfam" id="PF00646">
    <property type="entry name" value="F-box"/>
    <property type="match status" value="1"/>
</dbReference>
<dbReference type="AlphaFoldDB" id="A0A5J9TSP7"/>
<sequence length="347" mass="40047">MEAAAKQGRAGSGSICDRLSVLPDELLRHVLSFLPAQQVVQTTVLSKRWEDLWRSMPGINLDLTDFQRGSMVWEFRDEAWERLEEFATNLLVLHNAPCLDVFRLKADFVPHYSRRHLDAWIRRVVKDNPLVLQLLVSCFDAEDEYYYYQLPHLGSSPCRRLKRLDLNGLYLDHSFAEKLQSWFPHLEDLILRECRQGFSVLQSDKLKNLDIKQCEYVSSDVFVIRVPALASLHLDIVYCYYKKGISLDAGKSLMKASVDIHTTNWSQRSEVMLLGGLFSVANLELIGFQPEAMLDEEFDKLPIFNNLRTLSLGLRYHAHDAHAFKALGKFLQKSPNLENLCRICRLC</sequence>
<organism evidence="2 3">
    <name type="scientific">Eragrostis curvula</name>
    <name type="common">weeping love grass</name>
    <dbReference type="NCBI Taxonomy" id="38414"/>
    <lineage>
        <taxon>Eukaryota</taxon>
        <taxon>Viridiplantae</taxon>
        <taxon>Streptophyta</taxon>
        <taxon>Embryophyta</taxon>
        <taxon>Tracheophyta</taxon>
        <taxon>Spermatophyta</taxon>
        <taxon>Magnoliopsida</taxon>
        <taxon>Liliopsida</taxon>
        <taxon>Poales</taxon>
        <taxon>Poaceae</taxon>
        <taxon>PACMAD clade</taxon>
        <taxon>Chloridoideae</taxon>
        <taxon>Eragrostideae</taxon>
        <taxon>Eragrostidinae</taxon>
        <taxon>Eragrostis</taxon>
    </lineage>
</organism>
<evidence type="ECO:0000313" key="3">
    <source>
        <dbReference type="Proteomes" id="UP000324897"/>
    </source>
</evidence>
<feature type="domain" description="F-box" evidence="1">
    <location>
        <begin position="16"/>
        <end position="83"/>
    </location>
</feature>